<evidence type="ECO:0008006" key="3">
    <source>
        <dbReference type="Google" id="ProtNLM"/>
    </source>
</evidence>
<name>A0A1Q8T8N3_9GAMM</name>
<keyword evidence="2" id="KW-1185">Reference proteome</keyword>
<dbReference type="AlphaFoldDB" id="A0A1Q8T8N3"/>
<organism evidence="1 2">
    <name type="scientific">Chromohalobacter japonicus</name>
    <dbReference type="NCBI Taxonomy" id="223900"/>
    <lineage>
        <taxon>Bacteria</taxon>
        <taxon>Pseudomonadati</taxon>
        <taxon>Pseudomonadota</taxon>
        <taxon>Gammaproteobacteria</taxon>
        <taxon>Oceanospirillales</taxon>
        <taxon>Halomonadaceae</taxon>
        <taxon>Chromohalobacter</taxon>
    </lineage>
</organism>
<dbReference type="Proteomes" id="UP000186806">
    <property type="component" value="Unassembled WGS sequence"/>
</dbReference>
<comment type="caution">
    <text evidence="1">The sequence shown here is derived from an EMBL/GenBank/DDBJ whole genome shotgun (WGS) entry which is preliminary data.</text>
</comment>
<dbReference type="RefSeq" id="WP_075370438.1">
    <property type="nucleotide sequence ID" value="NZ_MSDQ01000045.1"/>
</dbReference>
<protein>
    <recommendedName>
        <fullName evidence="3">BrnA antitoxin family protein</fullName>
    </recommendedName>
</protein>
<evidence type="ECO:0000313" key="1">
    <source>
        <dbReference type="EMBL" id="OLO10032.1"/>
    </source>
</evidence>
<dbReference type="InterPro" id="IPR025528">
    <property type="entry name" value="BrnA_antitoxin"/>
</dbReference>
<gene>
    <name evidence="1" type="ORF">BTW10_17030</name>
</gene>
<proteinExistence type="predicted"/>
<sequence>MIAKKDDSKTTWIDPDDAPELDDDWFEGAYQYEDDKLVKRGRGRPPLAHKKMPVKVRYDQDVIDAFRESGPGWQTRMNKALRQFLAEHDINELDRRQ</sequence>
<dbReference type="EMBL" id="MSDQ01000045">
    <property type="protein sequence ID" value="OLO10032.1"/>
    <property type="molecule type" value="Genomic_DNA"/>
</dbReference>
<accession>A0A1Q8T8N3</accession>
<reference evidence="1 2" key="1">
    <citation type="submission" date="2016-12" db="EMBL/GenBank/DDBJ databases">
        <title>Draft genome sequences of strains Salinicola socius SMB35, Salinicola sp. MH3R3-1 and Chromohalobacter sp. SMB17 from the Verkhnekamsk potash mining region of Russia.</title>
        <authorList>
            <person name="Mavrodi D.V."/>
            <person name="Olsson B.E."/>
            <person name="Korsakova E.S."/>
            <person name="Pyankova A."/>
            <person name="Mavrodi O.V."/>
            <person name="Plotnikova E.G."/>
        </authorList>
    </citation>
    <scope>NUCLEOTIDE SEQUENCE [LARGE SCALE GENOMIC DNA]</scope>
    <source>
        <strain evidence="1 2">SMB17</strain>
    </source>
</reference>
<dbReference type="Pfam" id="PF14384">
    <property type="entry name" value="BrnA_antitoxin"/>
    <property type="match status" value="1"/>
</dbReference>
<evidence type="ECO:0000313" key="2">
    <source>
        <dbReference type="Proteomes" id="UP000186806"/>
    </source>
</evidence>